<dbReference type="Pfam" id="PF07478">
    <property type="entry name" value="Dala_Dala_lig_C"/>
    <property type="match status" value="1"/>
</dbReference>
<comment type="caution">
    <text evidence="16">The sequence shown here is derived from an EMBL/GenBank/DDBJ whole genome shotgun (WGS) entry which is preliminary data.</text>
</comment>
<evidence type="ECO:0000313" key="16">
    <source>
        <dbReference type="EMBL" id="HIU98851.1"/>
    </source>
</evidence>
<protein>
    <recommendedName>
        <fullName evidence="13">D-alanine--D-alanine ligase</fullName>
        <ecNumber evidence="13">6.3.2.4</ecNumber>
    </recommendedName>
    <alternativeName>
        <fullName evidence="13">D-Ala-D-Ala ligase</fullName>
    </alternativeName>
    <alternativeName>
        <fullName evidence="13">D-alanylalanine synthetase</fullName>
    </alternativeName>
</protein>
<evidence type="ECO:0000256" key="7">
    <source>
        <dbReference type="ARBA" id="ARBA00022840"/>
    </source>
</evidence>
<keyword evidence="6 14" id="KW-0547">Nucleotide-binding</keyword>
<reference evidence="16" key="2">
    <citation type="journal article" date="2021" name="PeerJ">
        <title>Extensive microbial diversity within the chicken gut microbiome revealed by metagenomics and culture.</title>
        <authorList>
            <person name="Gilroy R."/>
            <person name="Ravi A."/>
            <person name="Getino M."/>
            <person name="Pursley I."/>
            <person name="Horton D.L."/>
            <person name="Alikhan N.F."/>
            <person name="Baker D."/>
            <person name="Gharbi K."/>
            <person name="Hall N."/>
            <person name="Watson M."/>
            <person name="Adriaenssens E.M."/>
            <person name="Foster-Nyarko E."/>
            <person name="Jarju S."/>
            <person name="Secka A."/>
            <person name="Antonio M."/>
            <person name="Oren A."/>
            <person name="Chaudhuri R.R."/>
            <person name="La Ragione R."/>
            <person name="Hildebrand F."/>
            <person name="Pallen M.J."/>
        </authorList>
    </citation>
    <scope>NUCLEOTIDE SEQUENCE</scope>
    <source>
        <strain evidence="16">10406</strain>
    </source>
</reference>
<dbReference type="GO" id="GO:0046872">
    <property type="term" value="F:metal ion binding"/>
    <property type="evidence" value="ECO:0007669"/>
    <property type="project" value="UniProtKB-KW"/>
</dbReference>
<dbReference type="InterPro" id="IPR011127">
    <property type="entry name" value="Dala_Dala_lig_N"/>
</dbReference>
<evidence type="ECO:0000256" key="6">
    <source>
        <dbReference type="ARBA" id="ARBA00022741"/>
    </source>
</evidence>
<dbReference type="SUPFAM" id="SSF56059">
    <property type="entry name" value="Glutathione synthetase ATP-binding domain-like"/>
    <property type="match status" value="1"/>
</dbReference>
<dbReference type="HAMAP" id="MF_00047">
    <property type="entry name" value="Dala_Dala_lig"/>
    <property type="match status" value="1"/>
</dbReference>
<comment type="function">
    <text evidence="13">Cell wall formation.</text>
</comment>
<name>A0A9D1N9Y8_9FIRM</name>
<evidence type="ECO:0000256" key="14">
    <source>
        <dbReference type="PROSITE-ProRule" id="PRU00409"/>
    </source>
</evidence>
<dbReference type="SUPFAM" id="SSF52440">
    <property type="entry name" value="PreATP-grasp domain"/>
    <property type="match status" value="1"/>
</dbReference>
<dbReference type="GO" id="GO:0005829">
    <property type="term" value="C:cytosol"/>
    <property type="evidence" value="ECO:0007669"/>
    <property type="project" value="TreeGrafter"/>
</dbReference>
<keyword evidence="10 13" id="KW-0573">Peptidoglycan synthesis</keyword>
<evidence type="ECO:0000256" key="11">
    <source>
        <dbReference type="ARBA" id="ARBA00023211"/>
    </source>
</evidence>
<evidence type="ECO:0000256" key="10">
    <source>
        <dbReference type="ARBA" id="ARBA00022984"/>
    </source>
</evidence>
<dbReference type="InterPro" id="IPR000291">
    <property type="entry name" value="D-Ala_lig_Van_CS"/>
</dbReference>
<evidence type="ECO:0000256" key="1">
    <source>
        <dbReference type="ARBA" id="ARBA00001936"/>
    </source>
</evidence>
<dbReference type="GO" id="GO:0005524">
    <property type="term" value="F:ATP binding"/>
    <property type="evidence" value="ECO:0007669"/>
    <property type="project" value="UniProtKB-UniRule"/>
</dbReference>
<dbReference type="InterPro" id="IPR011761">
    <property type="entry name" value="ATP-grasp"/>
</dbReference>
<dbReference type="InterPro" id="IPR016185">
    <property type="entry name" value="PreATP-grasp_dom_sf"/>
</dbReference>
<keyword evidence="11" id="KW-0464">Manganese</keyword>
<evidence type="ECO:0000259" key="15">
    <source>
        <dbReference type="PROSITE" id="PS50975"/>
    </source>
</evidence>
<dbReference type="Gene3D" id="3.30.470.20">
    <property type="entry name" value="ATP-grasp fold, B domain"/>
    <property type="match status" value="1"/>
</dbReference>
<dbReference type="Proteomes" id="UP000886857">
    <property type="component" value="Unassembled WGS sequence"/>
</dbReference>
<dbReference type="PROSITE" id="PS00844">
    <property type="entry name" value="DALA_DALA_LIGASE_2"/>
    <property type="match status" value="1"/>
</dbReference>
<keyword evidence="13" id="KW-0963">Cytoplasm</keyword>
<dbReference type="InterPro" id="IPR013815">
    <property type="entry name" value="ATP_grasp_subdomain_1"/>
</dbReference>
<evidence type="ECO:0000256" key="3">
    <source>
        <dbReference type="ARBA" id="ARBA00010871"/>
    </source>
</evidence>
<evidence type="ECO:0000313" key="17">
    <source>
        <dbReference type="Proteomes" id="UP000886857"/>
    </source>
</evidence>
<keyword evidence="5" id="KW-0479">Metal-binding</keyword>
<dbReference type="GO" id="GO:0009252">
    <property type="term" value="P:peptidoglycan biosynthetic process"/>
    <property type="evidence" value="ECO:0007669"/>
    <property type="project" value="UniProtKB-UniRule"/>
</dbReference>
<dbReference type="Gene3D" id="3.30.1490.20">
    <property type="entry name" value="ATP-grasp fold, A domain"/>
    <property type="match status" value="1"/>
</dbReference>
<evidence type="ECO:0000256" key="9">
    <source>
        <dbReference type="ARBA" id="ARBA00022960"/>
    </source>
</evidence>
<dbReference type="AlphaFoldDB" id="A0A9D1N9Y8"/>
<dbReference type="GO" id="GO:0071555">
    <property type="term" value="P:cell wall organization"/>
    <property type="evidence" value="ECO:0007669"/>
    <property type="project" value="UniProtKB-KW"/>
</dbReference>
<evidence type="ECO:0000256" key="12">
    <source>
        <dbReference type="ARBA" id="ARBA00023316"/>
    </source>
</evidence>
<dbReference type="EMBL" id="DVOE01000049">
    <property type="protein sequence ID" value="HIU98851.1"/>
    <property type="molecule type" value="Genomic_DNA"/>
</dbReference>
<evidence type="ECO:0000256" key="8">
    <source>
        <dbReference type="ARBA" id="ARBA00022842"/>
    </source>
</evidence>
<keyword evidence="12 13" id="KW-0961">Cell wall biogenesis/degradation</keyword>
<keyword evidence="9 13" id="KW-0133">Cell shape</keyword>
<dbReference type="InterPro" id="IPR005905">
    <property type="entry name" value="D_ala_D_ala"/>
</dbReference>
<evidence type="ECO:0000256" key="13">
    <source>
        <dbReference type="HAMAP-Rule" id="MF_00047"/>
    </source>
</evidence>
<accession>A0A9D1N9Y8</accession>
<dbReference type="InterPro" id="IPR011095">
    <property type="entry name" value="Dala_Dala_lig_C"/>
</dbReference>
<dbReference type="Gene3D" id="3.40.50.20">
    <property type="match status" value="1"/>
</dbReference>
<reference evidence="16" key="1">
    <citation type="submission" date="2020-10" db="EMBL/GenBank/DDBJ databases">
        <authorList>
            <person name="Gilroy R."/>
        </authorList>
    </citation>
    <scope>NUCLEOTIDE SEQUENCE</scope>
    <source>
        <strain evidence="16">10406</strain>
    </source>
</reference>
<keyword evidence="4 13" id="KW-0436">Ligase</keyword>
<comment type="pathway">
    <text evidence="13">Cell wall biogenesis; peptidoglycan biosynthesis.</text>
</comment>
<evidence type="ECO:0000256" key="2">
    <source>
        <dbReference type="ARBA" id="ARBA00001946"/>
    </source>
</evidence>
<dbReference type="GO" id="GO:0008360">
    <property type="term" value="P:regulation of cell shape"/>
    <property type="evidence" value="ECO:0007669"/>
    <property type="project" value="UniProtKB-KW"/>
</dbReference>
<sequence>MKVALIFGGRSPESDISVITALTAAAALSETGYEVTPVYMYGGDFYTGGLGKVEEFTPFRPEKHKKVLLYKGSFFELRRDRLRGKWRPDVALVCCHGGEGEDGTLSALLEYNGVPYCSTGIAGSAIGMDKELSKRFFRSMLLNVVPYAVVTKGEFESGGAAEKIRAAKLRYPLIVKPVSQGSSIGICTAGTEEELPAALAAALAYGDRAIVEEKLSDFTEVNCAAFARGGEIVVSETEQPLSAGDVLTFEDKYLGGEKGAGGRVPADIGELSAVIGDMTRRIYLALGLTGVVRADFLVDERRGKVYINEINTVPGSLAFYLFEPLGISAPELLTSLIKEGAAKGGRRTGAAVFPSPVLTHYSASARGAKAARRGAKG</sequence>
<dbReference type="PANTHER" id="PTHR23132">
    <property type="entry name" value="D-ALANINE--D-ALANINE LIGASE"/>
    <property type="match status" value="1"/>
</dbReference>
<comment type="cofactor">
    <cofactor evidence="2">
        <name>Mg(2+)</name>
        <dbReference type="ChEBI" id="CHEBI:18420"/>
    </cofactor>
</comment>
<dbReference type="PANTHER" id="PTHR23132:SF25">
    <property type="entry name" value="D-ALANINE--D-ALANINE LIGASE A"/>
    <property type="match status" value="1"/>
</dbReference>
<evidence type="ECO:0000256" key="5">
    <source>
        <dbReference type="ARBA" id="ARBA00022723"/>
    </source>
</evidence>
<dbReference type="PROSITE" id="PS50975">
    <property type="entry name" value="ATP_GRASP"/>
    <property type="match status" value="1"/>
</dbReference>
<comment type="catalytic activity">
    <reaction evidence="13">
        <text>2 D-alanine + ATP = D-alanyl-D-alanine + ADP + phosphate + H(+)</text>
        <dbReference type="Rhea" id="RHEA:11224"/>
        <dbReference type="ChEBI" id="CHEBI:15378"/>
        <dbReference type="ChEBI" id="CHEBI:30616"/>
        <dbReference type="ChEBI" id="CHEBI:43474"/>
        <dbReference type="ChEBI" id="CHEBI:57416"/>
        <dbReference type="ChEBI" id="CHEBI:57822"/>
        <dbReference type="ChEBI" id="CHEBI:456216"/>
        <dbReference type="EC" id="6.3.2.4"/>
    </reaction>
</comment>
<dbReference type="EC" id="6.3.2.4" evidence="13"/>
<evidence type="ECO:0000256" key="4">
    <source>
        <dbReference type="ARBA" id="ARBA00022598"/>
    </source>
</evidence>
<dbReference type="GO" id="GO:0008716">
    <property type="term" value="F:D-alanine-D-alanine ligase activity"/>
    <property type="evidence" value="ECO:0007669"/>
    <property type="project" value="UniProtKB-UniRule"/>
</dbReference>
<organism evidence="16 17">
    <name type="scientific">Candidatus Limadaptatus stercoripullorum</name>
    <dbReference type="NCBI Taxonomy" id="2840846"/>
    <lineage>
        <taxon>Bacteria</taxon>
        <taxon>Bacillati</taxon>
        <taxon>Bacillota</taxon>
        <taxon>Clostridia</taxon>
        <taxon>Eubacteriales</taxon>
        <taxon>Candidatus Limadaptatus</taxon>
    </lineage>
</organism>
<dbReference type="Pfam" id="PF01820">
    <property type="entry name" value="Dala_Dala_lig_N"/>
    <property type="match status" value="1"/>
</dbReference>
<proteinExistence type="inferred from homology"/>
<dbReference type="PROSITE" id="PS00843">
    <property type="entry name" value="DALA_DALA_LIGASE_1"/>
    <property type="match status" value="1"/>
</dbReference>
<feature type="domain" description="ATP-grasp" evidence="15">
    <location>
        <begin position="134"/>
        <end position="338"/>
    </location>
</feature>
<keyword evidence="7 14" id="KW-0067">ATP-binding</keyword>
<comment type="similarity">
    <text evidence="3 13">Belongs to the D-alanine--D-alanine ligase family.</text>
</comment>
<gene>
    <name evidence="13" type="primary">ddl</name>
    <name evidence="16" type="ORF">IAC73_03300</name>
</gene>
<keyword evidence="8" id="KW-0460">Magnesium</keyword>
<comment type="cofactor">
    <cofactor evidence="1">
        <name>Mn(2+)</name>
        <dbReference type="ChEBI" id="CHEBI:29035"/>
    </cofactor>
</comment>
<comment type="subcellular location">
    <subcellularLocation>
        <location evidence="13">Cytoplasm</location>
    </subcellularLocation>
</comment>